<dbReference type="HOGENOM" id="CLU_023918_0_0_10"/>
<evidence type="ECO:0008006" key="10">
    <source>
        <dbReference type="Google" id="ProtNLM"/>
    </source>
</evidence>
<evidence type="ECO:0000256" key="4">
    <source>
        <dbReference type="ARBA" id="ARBA00022833"/>
    </source>
</evidence>
<dbReference type="STRING" id="400092.PKOR_01915"/>
<evidence type="ECO:0000259" key="7">
    <source>
        <dbReference type="Pfam" id="PF14464"/>
    </source>
</evidence>
<protein>
    <recommendedName>
        <fullName evidence="10">Thiamine biosynthesis protein ThiF</fullName>
    </recommendedName>
</protein>
<dbReference type="PANTHER" id="PTHR43267">
    <property type="entry name" value="TRNA THREONYLCARBAMOYLADENOSINE DEHYDRATASE"/>
    <property type="match status" value="1"/>
</dbReference>
<organism evidence="8 9">
    <name type="scientific">Pontibacter korlensis</name>
    <dbReference type="NCBI Taxonomy" id="400092"/>
    <lineage>
        <taxon>Bacteria</taxon>
        <taxon>Pseudomonadati</taxon>
        <taxon>Bacteroidota</taxon>
        <taxon>Cytophagia</taxon>
        <taxon>Cytophagales</taxon>
        <taxon>Hymenobacteraceae</taxon>
        <taxon>Pontibacter</taxon>
    </lineage>
</organism>
<dbReference type="SUPFAM" id="SSF69572">
    <property type="entry name" value="Activating enzymes of the ubiquitin-like proteins"/>
    <property type="match status" value="1"/>
</dbReference>
<dbReference type="PATRIC" id="fig|400092.3.peg.431"/>
<dbReference type="KEGG" id="pko:PKOR_01915"/>
<dbReference type="Proteomes" id="UP000033109">
    <property type="component" value="Chromosome"/>
</dbReference>
<dbReference type="InterPro" id="IPR000594">
    <property type="entry name" value="ThiF_NAD_FAD-bd"/>
</dbReference>
<dbReference type="OrthoDB" id="517279at2"/>
<dbReference type="EMBL" id="CP009621">
    <property type="protein sequence ID" value="AKD02121.1"/>
    <property type="molecule type" value="Genomic_DNA"/>
</dbReference>
<evidence type="ECO:0000313" key="9">
    <source>
        <dbReference type="Proteomes" id="UP000033109"/>
    </source>
</evidence>
<name>A0A0E3UVS7_9BACT</name>
<reference evidence="8 9" key="1">
    <citation type="journal article" date="2015" name="Sci. Rep.">
        <title>Unraveling adaptation of Pontibacter korlensis to radiation and infertility in desert through complete genome and comparative transcriptomic analysis.</title>
        <authorList>
            <person name="Dai J."/>
            <person name="Dai W."/>
            <person name="Qiu C."/>
            <person name="Yang Z."/>
            <person name="Zhang Y."/>
            <person name="Zhou M."/>
            <person name="Zhang L."/>
            <person name="Fang C."/>
            <person name="Gao Q."/>
            <person name="Yang Q."/>
            <person name="Li X."/>
            <person name="Wang Z."/>
            <person name="Wang Z."/>
            <person name="Jia Z."/>
            <person name="Chen X."/>
        </authorList>
    </citation>
    <scope>NUCLEOTIDE SEQUENCE [LARGE SCALE GENOMIC DNA]</scope>
    <source>
        <strain evidence="8 9">X14-1T</strain>
    </source>
</reference>
<dbReference type="InterPro" id="IPR045886">
    <property type="entry name" value="ThiF/MoeB/HesA"/>
</dbReference>
<dbReference type="PANTHER" id="PTHR43267:SF3">
    <property type="entry name" value="THIF PROTEIN"/>
    <property type="match status" value="1"/>
</dbReference>
<gene>
    <name evidence="8" type="ORF">PKOR_01915</name>
</gene>
<dbReference type="Gene3D" id="3.40.50.720">
    <property type="entry name" value="NAD(P)-binding Rossmann-like Domain"/>
    <property type="match status" value="1"/>
</dbReference>
<dbReference type="Gene3D" id="3.40.140.10">
    <property type="entry name" value="Cytidine Deaminase, domain 2"/>
    <property type="match status" value="1"/>
</dbReference>
<evidence type="ECO:0000256" key="1">
    <source>
        <dbReference type="ARBA" id="ARBA00022670"/>
    </source>
</evidence>
<dbReference type="Pfam" id="PF14464">
    <property type="entry name" value="Prok-JAB"/>
    <property type="match status" value="1"/>
</dbReference>
<evidence type="ECO:0000256" key="5">
    <source>
        <dbReference type="ARBA" id="ARBA00023049"/>
    </source>
</evidence>
<dbReference type="SUPFAM" id="SSF102712">
    <property type="entry name" value="JAB1/MPN domain"/>
    <property type="match status" value="1"/>
</dbReference>
<evidence type="ECO:0000256" key="2">
    <source>
        <dbReference type="ARBA" id="ARBA00022723"/>
    </source>
</evidence>
<dbReference type="RefSeq" id="WP_046308829.1">
    <property type="nucleotide sequence ID" value="NZ_CBCSCY010000083.1"/>
</dbReference>
<accession>A0A0E3UVS7</accession>
<dbReference type="GO" id="GO:0006508">
    <property type="term" value="P:proteolysis"/>
    <property type="evidence" value="ECO:0007669"/>
    <property type="project" value="UniProtKB-KW"/>
</dbReference>
<keyword evidence="4" id="KW-0862">Zinc</keyword>
<dbReference type="GO" id="GO:0061503">
    <property type="term" value="F:tRNA threonylcarbamoyladenosine dehydratase"/>
    <property type="evidence" value="ECO:0007669"/>
    <property type="project" value="TreeGrafter"/>
</dbReference>
<keyword evidence="9" id="KW-1185">Reference proteome</keyword>
<dbReference type="GO" id="GO:0008641">
    <property type="term" value="F:ubiquitin-like modifier activating enzyme activity"/>
    <property type="evidence" value="ECO:0007669"/>
    <property type="project" value="InterPro"/>
</dbReference>
<dbReference type="AlphaFoldDB" id="A0A0E3UVS7"/>
<dbReference type="InterPro" id="IPR035985">
    <property type="entry name" value="Ubiquitin-activating_enz"/>
</dbReference>
<dbReference type="GO" id="GO:0008237">
    <property type="term" value="F:metallopeptidase activity"/>
    <property type="evidence" value="ECO:0007669"/>
    <property type="project" value="UniProtKB-KW"/>
</dbReference>
<keyword evidence="5" id="KW-0482">Metalloprotease</keyword>
<keyword evidence="2" id="KW-0479">Metal-binding</keyword>
<sequence>MHKSDIEFYNSYFAGLERCRLEQNFRLLDEEPFYHGRICIDTAKGPLDFEVLLPEDYPFGEAHFYCRTIKGYNHQNLTATETLGGNACLNTPFVDHLHTRLSLDVEKLYQWIEDLYINETRQEYEYPAFKTQGKAHLLFSETANDLTPDRFRENLYGTMTYTVLNQRLTSNGKAETYTLLAQQLGGKESSWSKAYKGGDLYQGVWVFVAKEPVVRHRLKMDSWEQLRDLLPSSFSDFFLDFCKKSARYMLGPDGLREYFLLALGYAIPTLDNKQEVHWDLLLVPVKDFRRRELKRRPKYIKNLTEPLLWDGTTNSSYQRFFGRGMLSKALVSKNILIIGAGAIGSSLSELLVRGGLTKLTLSDSDTVEPGNVCRSKLTFKHTNIAKVLNLRLSLLDISPFVDIETIAAIQPTSPKGRYYENTASVLNQFDLIFDCSADNQVLQMLSYGNVISPIVSLSITNKARHLLCLSSWDSPRLIEMKSRLLDWLKADHYPTFKPGTGCWHFTFEASYPEINALLNKALNNINTSTLNGQKPETFILSAETNSSISKLSFIKYQQPELGLKLKVSSATVETVLANSDSFFPNEYGGLLMGSYSDDFSEALVFDVILPSKFKSSPTSFVPDTDELNKKLNKYGKEHDSGVEYLGEWHSHPKGSGQYSPQDFASLKKVAEAGSVAVANPLLLIASGYKGEMQLSFYVFSKNKLYKFSPYN</sequence>
<evidence type="ECO:0000313" key="8">
    <source>
        <dbReference type="EMBL" id="AKD02121.1"/>
    </source>
</evidence>
<keyword evidence="3" id="KW-0378">Hydrolase</keyword>
<dbReference type="GO" id="GO:0061504">
    <property type="term" value="P:cyclic threonylcarbamoyladenosine biosynthetic process"/>
    <property type="evidence" value="ECO:0007669"/>
    <property type="project" value="TreeGrafter"/>
</dbReference>
<dbReference type="GO" id="GO:0046872">
    <property type="term" value="F:metal ion binding"/>
    <property type="evidence" value="ECO:0007669"/>
    <property type="project" value="UniProtKB-KW"/>
</dbReference>
<evidence type="ECO:0000259" key="6">
    <source>
        <dbReference type="Pfam" id="PF00899"/>
    </source>
</evidence>
<feature type="domain" description="THIF-type NAD/FAD binding fold" evidence="6">
    <location>
        <begin position="328"/>
        <end position="436"/>
    </location>
</feature>
<proteinExistence type="predicted"/>
<dbReference type="Pfam" id="PF00899">
    <property type="entry name" value="ThiF"/>
    <property type="match status" value="1"/>
</dbReference>
<evidence type="ECO:0000256" key="3">
    <source>
        <dbReference type="ARBA" id="ARBA00022801"/>
    </source>
</evidence>
<dbReference type="InterPro" id="IPR028090">
    <property type="entry name" value="JAB_dom_prok"/>
</dbReference>
<keyword evidence="1" id="KW-0645">Protease</keyword>
<feature type="domain" description="JAB" evidence="7">
    <location>
        <begin position="576"/>
        <end position="686"/>
    </location>
</feature>